<feature type="compositionally biased region" description="Polar residues" evidence="1">
    <location>
        <begin position="613"/>
        <end position="635"/>
    </location>
</feature>
<dbReference type="Proteomes" id="UP001295423">
    <property type="component" value="Unassembled WGS sequence"/>
</dbReference>
<feature type="domain" description="PDZ" evidence="2">
    <location>
        <begin position="332"/>
        <end position="399"/>
    </location>
</feature>
<evidence type="ECO:0000256" key="1">
    <source>
        <dbReference type="SAM" id="MobiDB-lite"/>
    </source>
</evidence>
<dbReference type="AlphaFoldDB" id="A0AAD2FCJ7"/>
<accession>A0AAD2FCJ7</accession>
<organism evidence="3 4">
    <name type="scientific">Cylindrotheca closterium</name>
    <dbReference type="NCBI Taxonomy" id="2856"/>
    <lineage>
        <taxon>Eukaryota</taxon>
        <taxon>Sar</taxon>
        <taxon>Stramenopiles</taxon>
        <taxon>Ochrophyta</taxon>
        <taxon>Bacillariophyta</taxon>
        <taxon>Bacillariophyceae</taxon>
        <taxon>Bacillariophycidae</taxon>
        <taxon>Bacillariales</taxon>
        <taxon>Bacillariaceae</taxon>
        <taxon>Cylindrotheca</taxon>
    </lineage>
</organism>
<feature type="compositionally biased region" description="Polar residues" evidence="1">
    <location>
        <begin position="696"/>
        <end position="707"/>
    </location>
</feature>
<dbReference type="SMART" id="SM00228">
    <property type="entry name" value="PDZ"/>
    <property type="match status" value="3"/>
</dbReference>
<feature type="compositionally biased region" description="Polar residues" evidence="1">
    <location>
        <begin position="718"/>
        <end position="730"/>
    </location>
</feature>
<feature type="domain" description="PDZ" evidence="2">
    <location>
        <begin position="12"/>
        <end position="83"/>
    </location>
</feature>
<sequence>MPTFKVSVPAKGKLGIKLKDGPEMGNVVRLYKILDESVMEGKLCVDDVILSMGGTKVSRIEELLPLVKTLEGESRYFMVEREVEQEDERDAEPEVATEPEKDLEPQVDPDMIRLDEETGVEKLKIPQGSLGIRLDKRHKILGVLPNSALMDMVFKDDRIVSLNDTDVSSMSTKEFVKFLSEHNVETRVLGIKRAPNSPRQVPVPPVAQVGLVLKNNSRGWIKCLDLLDSSPLKGIVFPGDRVVGANCRKVTTIEELMPLMKDKQHRVLTVVTPKQPATGNGSNKKRSHHRTLTTRHPKSSLKAKSVSEESAMITSYKTVGQEVFVNVVAPKGKLGLKLGKNHEVVDLLPMSPLAGKIFKDDRVVSIDEVDIRGKDASSLAVLLMASQHRARALGVRRKSGKTIKIAVQETRTRSIEEIHREEFEQRFPTLCEFDMPMGGGATDTSTRCKILSELLAFHESIGLPNDIETENGSFCHVIKIPKKGLSRKGELMNSLDDVMASLDSICGSDNDASDLLLEFLANRSPNSFLKHKSIAESRPTKRRKIEESKIDPDLPFDDSRKRASGDDATDSLARIKNGHQPVAQVGEGVAGVENSAESLTARSGEGEPDPNPTIENDTGSGITDSTAMENDSEATNPLKRTEKSAELGVGKGGRVPDPLERIDKGSVANPLKRIEKSTASGATGGEGTNGTIESNAARNTNEPQSKNVDMVDEATDPITASSSPQQMITN</sequence>
<protein>
    <recommendedName>
        <fullName evidence="2">PDZ domain-containing protein</fullName>
    </recommendedName>
</protein>
<evidence type="ECO:0000259" key="2">
    <source>
        <dbReference type="SMART" id="SM00228"/>
    </source>
</evidence>
<feature type="compositionally biased region" description="Basic and acidic residues" evidence="1">
    <location>
        <begin position="533"/>
        <end position="565"/>
    </location>
</feature>
<name>A0AAD2FCJ7_9STRA</name>
<dbReference type="InterPro" id="IPR001478">
    <property type="entry name" value="PDZ"/>
</dbReference>
<comment type="caution">
    <text evidence="3">The sequence shown here is derived from an EMBL/GenBank/DDBJ whole genome shotgun (WGS) entry which is preliminary data.</text>
</comment>
<keyword evidence="4" id="KW-1185">Reference proteome</keyword>
<feature type="region of interest" description="Disordered" evidence="1">
    <location>
        <begin position="273"/>
        <end position="306"/>
    </location>
</feature>
<evidence type="ECO:0000313" key="3">
    <source>
        <dbReference type="EMBL" id="CAJ1919346.1"/>
    </source>
</evidence>
<evidence type="ECO:0000313" key="4">
    <source>
        <dbReference type="Proteomes" id="UP001295423"/>
    </source>
</evidence>
<dbReference type="SUPFAM" id="SSF50156">
    <property type="entry name" value="PDZ domain-like"/>
    <property type="match status" value="3"/>
</dbReference>
<feature type="domain" description="PDZ" evidence="2">
    <location>
        <begin position="128"/>
        <end position="195"/>
    </location>
</feature>
<reference evidence="3" key="1">
    <citation type="submission" date="2023-08" db="EMBL/GenBank/DDBJ databases">
        <authorList>
            <person name="Audoor S."/>
            <person name="Bilcke G."/>
        </authorList>
    </citation>
    <scope>NUCLEOTIDE SEQUENCE</scope>
</reference>
<dbReference type="InterPro" id="IPR036034">
    <property type="entry name" value="PDZ_sf"/>
</dbReference>
<proteinExistence type="predicted"/>
<dbReference type="EMBL" id="CAKOGP040000002">
    <property type="protein sequence ID" value="CAJ1919346.1"/>
    <property type="molecule type" value="Genomic_DNA"/>
</dbReference>
<feature type="region of interest" description="Disordered" evidence="1">
    <location>
        <begin position="594"/>
        <end position="730"/>
    </location>
</feature>
<feature type="compositionally biased region" description="Acidic residues" evidence="1">
    <location>
        <begin position="83"/>
        <end position="97"/>
    </location>
</feature>
<gene>
    <name evidence="3" type="ORF">CYCCA115_LOCUS844</name>
</gene>
<feature type="region of interest" description="Disordered" evidence="1">
    <location>
        <begin position="82"/>
        <end position="102"/>
    </location>
</feature>
<feature type="region of interest" description="Disordered" evidence="1">
    <location>
        <begin position="531"/>
        <end position="568"/>
    </location>
</feature>
<feature type="compositionally biased region" description="Basic residues" evidence="1">
    <location>
        <begin position="283"/>
        <end position="301"/>
    </location>
</feature>